<comment type="caution">
    <text evidence="1">The sequence shown here is derived from an EMBL/GenBank/DDBJ whole genome shotgun (WGS) entry which is preliminary data.</text>
</comment>
<keyword evidence="2" id="KW-1185">Reference proteome</keyword>
<dbReference type="SUPFAM" id="SSF48452">
    <property type="entry name" value="TPR-like"/>
    <property type="match status" value="1"/>
</dbReference>
<dbReference type="EMBL" id="MKIM01000031">
    <property type="protein sequence ID" value="OLP42897.1"/>
    <property type="molecule type" value="Genomic_DNA"/>
</dbReference>
<dbReference type="AlphaFoldDB" id="A0A1Q8ZLV1"/>
<evidence type="ECO:0000313" key="1">
    <source>
        <dbReference type="EMBL" id="OLP42897.1"/>
    </source>
</evidence>
<dbReference type="Gene3D" id="1.20.58.320">
    <property type="entry name" value="TPR-like"/>
    <property type="match status" value="1"/>
</dbReference>
<accession>A0A1Q8ZLV1</accession>
<reference evidence="1 2" key="1">
    <citation type="submission" date="2016-09" db="EMBL/GenBank/DDBJ databases">
        <title>Rhizobium oryziradicis sp. nov., isolated from the root of rice.</title>
        <authorList>
            <person name="Zhao J."/>
            <person name="Zhang X."/>
        </authorList>
    </citation>
    <scope>NUCLEOTIDE SEQUENCE [LARGE SCALE GENOMIC DNA]</scope>
    <source>
        <strain evidence="1 2">N19</strain>
    </source>
</reference>
<dbReference type="OrthoDB" id="7593450at2"/>
<dbReference type="Gene3D" id="1.25.40.10">
    <property type="entry name" value="Tetratricopeptide repeat domain"/>
    <property type="match status" value="1"/>
</dbReference>
<name>A0A1Q8ZLV1_9HYPH</name>
<dbReference type="InterPro" id="IPR011990">
    <property type="entry name" value="TPR-like_helical_dom_sf"/>
</dbReference>
<gene>
    <name evidence="1" type="ORF">BJF95_01965</name>
</gene>
<sequence length="182" mass="20792">MRAQDIIAFWQDAGPEKWFSKDDAFDAKVEKMLGRLHFAAARGELNDWRASAQGTLALLILLDQVPRNIFRNSAHSYATDSLARRIAEDGIAEGFDQQCETSLRLFFYLPYEHSEALADQETSMRLFQALFDATGDEETLKFAILHRDIIRRFGRFPHRNIALGRTTTRAEQSYLDEGGFKG</sequence>
<dbReference type="Proteomes" id="UP000186894">
    <property type="component" value="Unassembled WGS sequence"/>
</dbReference>
<protein>
    <recommendedName>
        <fullName evidence="3">DUF924 domain-containing protein</fullName>
    </recommendedName>
</protein>
<proteinExistence type="predicted"/>
<organism evidence="1 2">
    <name type="scientific">Rhizobium oryziradicis</name>
    <dbReference type="NCBI Taxonomy" id="1867956"/>
    <lineage>
        <taxon>Bacteria</taxon>
        <taxon>Pseudomonadati</taxon>
        <taxon>Pseudomonadota</taxon>
        <taxon>Alphaproteobacteria</taxon>
        <taxon>Hyphomicrobiales</taxon>
        <taxon>Rhizobiaceae</taxon>
        <taxon>Rhizobium/Agrobacterium group</taxon>
        <taxon>Rhizobium</taxon>
    </lineage>
</organism>
<dbReference type="Pfam" id="PF06041">
    <property type="entry name" value="DUF924"/>
    <property type="match status" value="1"/>
</dbReference>
<dbReference type="InterPro" id="IPR010323">
    <property type="entry name" value="DUF924"/>
</dbReference>
<evidence type="ECO:0000313" key="2">
    <source>
        <dbReference type="Proteomes" id="UP000186894"/>
    </source>
</evidence>
<evidence type="ECO:0008006" key="3">
    <source>
        <dbReference type="Google" id="ProtNLM"/>
    </source>
</evidence>
<dbReference type="RefSeq" id="WP_075641589.1">
    <property type="nucleotide sequence ID" value="NZ_MKIM01000031.1"/>
</dbReference>